<dbReference type="EMBL" id="CP033464">
    <property type="protein sequence ID" value="QDX94820.1"/>
    <property type="molecule type" value="Genomic_DNA"/>
</dbReference>
<dbReference type="InterPro" id="IPR036812">
    <property type="entry name" value="NAD(P)_OxRdtase_dom_sf"/>
</dbReference>
<sequence length="344" mass="39193">MKYRKFPGTDSLVSEIGFGVWTVATHWWGITDRSLGKKLLQSAYEDFGITFFDTADVYGDGYGEKIIAETLGSVRDKIFIATKFGYDIYQHPGERKGHTELPQNWSKKHIVTACEQSLKRLGTDYIDYYQLHNPRMDAIQNDEILESLEQLKSQGKIRHYGVAMGPDLGWRNESLEAWNKGYEAVQVINNILEQEPARDLLQVAEEQAKTLIIRIPHASGLLDGTYDPDKHFGKSDHRAHRPVDWMRAGNEVVNEMKNKGLFDGSNRTLAQLAIQFSLYHPSVLSVIPNITSEENLEEFALTSETVPLSKEEHEQMELLWVNGYNERLKQPLSDSSSKPTPVHQ</sequence>
<evidence type="ECO:0000313" key="2">
    <source>
        <dbReference type="EMBL" id="QDX94820.1"/>
    </source>
</evidence>
<dbReference type="Pfam" id="PF00248">
    <property type="entry name" value="Aldo_ket_red"/>
    <property type="match status" value="1"/>
</dbReference>
<organism evidence="2 3">
    <name type="scientific">Brevibacillus laterosporus</name>
    <name type="common">Bacillus laterosporus</name>
    <dbReference type="NCBI Taxonomy" id="1465"/>
    <lineage>
        <taxon>Bacteria</taxon>
        <taxon>Bacillati</taxon>
        <taxon>Bacillota</taxon>
        <taxon>Bacilli</taxon>
        <taxon>Bacillales</taxon>
        <taxon>Paenibacillaceae</taxon>
        <taxon>Brevibacillus</taxon>
    </lineage>
</organism>
<dbReference type="PANTHER" id="PTHR43312">
    <property type="entry name" value="D-THREO-ALDOSE 1-DEHYDROGENASE"/>
    <property type="match status" value="1"/>
</dbReference>
<dbReference type="AlphaFoldDB" id="A0A518VCU6"/>
<dbReference type="SUPFAM" id="SSF51430">
    <property type="entry name" value="NAD(P)-linked oxidoreductase"/>
    <property type="match status" value="1"/>
</dbReference>
<protein>
    <submittedName>
        <fullName evidence="2">Aldo/keto reductase</fullName>
    </submittedName>
</protein>
<keyword evidence="3" id="KW-1185">Reference proteome</keyword>
<gene>
    <name evidence="2" type="ORF">EEL30_22545</name>
</gene>
<reference evidence="2 3" key="1">
    <citation type="submission" date="2018-11" db="EMBL/GenBank/DDBJ databases">
        <title>Phylogenetic determinants of toxin gene distribution in genomes of Brevibacillus laterosporus.</title>
        <authorList>
            <person name="Glare T.R."/>
            <person name="Durrant A."/>
            <person name="Berry C."/>
            <person name="Palma L."/>
            <person name="Ormskirk M."/>
            <person name="Cox M.O."/>
        </authorList>
    </citation>
    <scope>NUCLEOTIDE SEQUENCE [LARGE SCALE GENOMIC DNA]</scope>
    <source>
        <strain evidence="2 3">1821L</strain>
    </source>
</reference>
<proteinExistence type="predicted"/>
<dbReference type="InterPro" id="IPR053135">
    <property type="entry name" value="AKR2_Oxidoreductase"/>
</dbReference>
<evidence type="ECO:0000313" key="3">
    <source>
        <dbReference type="Proteomes" id="UP000319432"/>
    </source>
</evidence>
<accession>A0A518VCU6</accession>
<dbReference type="Gene3D" id="3.20.20.100">
    <property type="entry name" value="NADP-dependent oxidoreductase domain"/>
    <property type="match status" value="1"/>
</dbReference>
<dbReference type="PANTHER" id="PTHR43312:SF1">
    <property type="entry name" value="NADP-DEPENDENT OXIDOREDUCTASE DOMAIN-CONTAINING PROTEIN"/>
    <property type="match status" value="1"/>
</dbReference>
<dbReference type="Proteomes" id="UP000319432">
    <property type="component" value="Chromosome"/>
</dbReference>
<dbReference type="CDD" id="cd19086">
    <property type="entry name" value="AKR_AKR11C1"/>
    <property type="match status" value="1"/>
</dbReference>
<name>A0A518VCU6_BRELA</name>
<dbReference type="InterPro" id="IPR023210">
    <property type="entry name" value="NADP_OxRdtase_dom"/>
</dbReference>
<feature type="domain" description="NADP-dependent oxidoreductase" evidence="1">
    <location>
        <begin position="15"/>
        <end position="317"/>
    </location>
</feature>
<evidence type="ECO:0000259" key="1">
    <source>
        <dbReference type="Pfam" id="PF00248"/>
    </source>
</evidence>
<dbReference type="OrthoDB" id="9773828at2"/>